<reference evidence="3 4" key="2">
    <citation type="journal article" date="2017" name="Genome Biol. Evol.">
        <title>Trajectories and Drivers of Genome Evolution in Surface-Associated Marine Phaeobacter.</title>
        <authorList>
            <person name="Freese H.M."/>
            <person name="Sikorski J."/>
            <person name="Bunk B."/>
            <person name="Scheuner C."/>
            <person name="Meier-Kolthoff J.P."/>
            <person name="Sproer C."/>
            <person name="Gram L."/>
            <person name="Overmann J."/>
        </authorList>
    </citation>
    <scope>NUCLEOTIDE SEQUENCE [LARGE SCALE GENOMIC DNA]</scope>
    <source>
        <strain evidence="3 4">P88</strain>
        <plasmid evidence="4">pp88_b</plasmid>
    </source>
</reference>
<dbReference type="PANTHER" id="PTHR21198">
    <property type="entry name" value="GLUTAMATE RACEMASE"/>
    <property type="match status" value="1"/>
</dbReference>
<dbReference type="EMBL" id="CP010727">
    <property type="protein sequence ID" value="AUR01345.1"/>
    <property type="molecule type" value="Genomic_DNA"/>
</dbReference>
<dbReference type="PROSITE" id="PS00924">
    <property type="entry name" value="ASP_GLU_RACEMASE_2"/>
    <property type="match status" value="1"/>
</dbReference>
<evidence type="ECO:0000256" key="1">
    <source>
        <dbReference type="ARBA" id="ARBA00007847"/>
    </source>
</evidence>
<dbReference type="Pfam" id="PF01177">
    <property type="entry name" value="Asp_Glu_race"/>
    <property type="match status" value="2"/>
</dbReference>
<organism evidence="3 4">
    <name type="scientific">Phaeobacter inhibens</name>
    <dbReference type="NCBI Taxonomy" id="221822"/>
    <lineage>
        <taxon>Bacteria</taxon>
        <taxon>Pseudomonadati</taxon>
        <taxon>Pseudomonadota</taxon>
        <taxon>Alphaproteobacteria</taxon>
        <taxon>Rhodobacterales</taxon>
        <taxon>Roseobacteraceae</taxon>
        <taxon>Phaeobacter</taxon>
    </lineage>
</organism>
<geneLocation type="plasmid" evidence="4">
    <name>pp88_b</name>
</geneLocation>
<dbReference type="Gene3D" id="3.40.50.1860">
    <property type="match status" value="4"/>
</dbReference>
<dbReference type="InterPro" id="IPR015942">
    <property type="entry name" value="Asp/Glu/hydantoin_racemase"/>
</dbReference>
<protein>
    <submittedName>
        <fullName evidence="3">Putative aspartate racemase</fullName>
    </submittedName>
</protein>
<gene>
    <name evidence="3" type="ORF">PhaeoP88_04033</name>
</gene>
<proteinExistence type="inferred from homology"/>
<comment type="similarity">
    <text evidence="1">Belongs to the aspartate/glutamate racemases family.</text>
</comment>
<name>A0A2I7KFG8_9RHOB</name>
<dbReference type="GO" id="GO:0047661">
    <property type="term" value="F:amino-acid racemase activity"/>
    <property type="evidence" value="ECO:0007669"/>
    <property type="project" value="InterPro"/>
</dbReference>
<dbReference type="PROSITE" id="PS00923">
    <property type="entry name" value="ASP_GLU_RACEMASE_1"/>
    <property type="match status" value="1"/>
</dbReference>
<dbReference type="RefSeq" id="WP_102884514.1">
    <property type="nucleotide sequence ID" value="NZ_CP010727.1"/>
</dbReference>
<dbReference type="InterPro" id="IPR001920">
    <property type="entry name" value="Asp/Glu_race"/>
</dbReference>
<sequence length="477" mass="51236">MNSNKSLRLGIVGGLGALAGADLLNRIVQNTPVRSEEDHRELVFHQKPLREPVSPKEPDYKPTHRKLYVFDTLSRMEREGCDAALLPCFVTHSFLQELGDELELKLVSMTEAISAAVARLDPQPEKIGVIATPFVREHGLFEHLFGVDAQVVYPAAELECVVLEAVYGNNGFKAGNRSEEVLKPINAALASLSEQGATVFVPGLSELPLLLDQLDLPDGMTAIDTAAIYAEHALQETQTDHRRRFKVGVVGGVGPAATVDFLSKLVRGTEAARDQDHIKILVEQNPQIPDRTENLVGTGADPTVALYSTCKKLERGGADILVIPCNTAHAYVDRIQRHLGIPIISILAAATDHIRESSPGTRTVGVLGTDGTIRSGLYQQALEEAGLCHIVPDEQHQNLVMECIYGPAGVKAGHTEGLCKELITRAFSHLVGRGAEAVILGCTELPILVTAGAGELGALAVDPTDVLARKCVQLAKA</sequence>
<evidence type="ECO:0000256" key="2">
    <source>
        <dbReference type="ARBA" id="ARBA00023235"/>
    </source>
</evidence>
<accession>A0A2I7KFG8</accession>
<keyword evidence="2" id="KW-0413">Isomerase</keyword>
<dbReference type="SUPFAM" id="SSF53681">
    <property type="entry name" value="Aspartate/glutamate racemase"/>
    <property type="match status" value="4"/>
</dbReference>
<dbReference type="NCBIfam" id="TIGR00035">
    <property type="entry name" value="asp_race"/>
    <property type="match status" value="1"/>
</dbReference>
<dbReference type="InterPro" id="IPR033134">
    <property type="entry name" value="Asp/Glu_racemase_AS_2"/>
</dbReference>
<reference evidence="3 4" key="1">
    <citation type="journal article" date="2017" name="Front. Microbiol.">
        <title>Phaeobacter piscinae sp. nov., a species of the Roseobacter group and potential aquaculture probiont.</title>
        <authorList>
            <person name="Sonnenschein E.C."/>
            <person name="Phippen C.B.W."/>
            <person name="Nielsen K.F."/>
            <person name="Mateiu R.V."/>
            <person name="Melchiorsen J."/>
            <person name="Gram L."/>
            <person name="Overmann J."/>
            <person name="Freese H.M."/>
        </authorList>
    </citation>
    <scope>NUCLEOTIDE SEQUENCE [LARGE SCALE GENOMIC DNA]</scope>
    <source>
        <strain evidence="3 4">P88</strain>
        <plasmid evidence="4">pp88_b</plasmid>
    </source>
</reference>
<dbReference type="Proteomes" id="UP000236447">
    <property type="component" value="Plasmid pP88_b"/>
</dbReference>
<evidence type="ECO:0000313" key="4">
    <source>
        <dbReference type="Proteomes" id="UP000236447"/>
    </source>
</evidence>
<dbReference type="InterPro" id="IPR018187">
    <property type="entry name" value="Asp/Glu_racemase_AS_1"/>
</dbReference>
<evidence type="ECO:0000313" key="3">
    <source>
        <dbReference type="EMBL" id="AUR01345.1"/>
    </source>
</evidence>
<dbReference type="AlphaFoldDB" id="A0A2I7KFG8"/>
<dbReference type="PANTHER" id="PTHR21198:SF7">
    <property type="entry name" value="ASPARTATE-GLUTAMATE RACEMASE FAMILY"/>
    <property type="match status" value="1"/>
</dbReference>
<dbReference type="InterPro" id="IPR004380">
    <property type="entry name" value="Asp_race"/>
</dbReference>
<keyword evidence="3" id="KW-0614">Plasmid</keyword>